<dbReference type="GO" id="GO:0006313">
    <property type="term" value="P:DNA transposition"/>
    <property type="evidence" value="ECO:0007669"/>
    <property type="project" value="InterPro"/>
</dbReference>
<keyword evidence="8" id="KW-1185">Reference proteome</keyword>
<evidence type="ECO:0000313" key="8">
    <source>
        <dbReference type="Proteomes" id="UP000198688"/>
    </source>
</evidence>
<comment type="function">
    <text evidence="1">Required for the transposition of the insertion element.</text>
</comment>
<dbReference type="InterPro" id="IPR001207">
    <property type="entry name" value="Transposase_mutator"/>
</dbReference>
<gene>
    <name evidence="7" type="ORF">SAMN04489716_2536</name>
</gene>
<name>A0A1H1XPP3_9ACTN</name>
<feature type="compositionally biased region" description="Low complexity" evidence="6">
    <location>
        <begin position="457"/>
        <end position="466"/>
    </location>
</feature>
<evidence type="ECO:0000256" key="3">
    <source>
        <dbReference type="ARBA" id="ARBA00022578"/>
    </source>
</evidence>
<dbReference type="Proteomes" id="UP000198688">
    <property type="component" value="Chromosome I"/>
</dbReference>
<dbReference type="GO" id="GO:0004803">
    <property type="term" value="F:transposase activity"/>
    <property type="evidence" value="ECO:0007669"/>
    <property type="project" value="InterPro"/>
</dbReference>
<evidence type="ECO:0000313" key="7">
    <source>
        <dbReference type="EMBL" id="SDT11031.1"/>
    </source>
</evidence>
<evidence type="ECO:0000256" key="2">
    <source>
        <dbReference type="ARBA" id="ARBA00010961"/>
    </source>
</evidence>
<evidence type="ECO:0000256" key="5">
    <source>
        <dbReference type="ARBA" id="ARBA00023172"/>
    </source>
</evidence>
<keyword evidence="4" id="KW-0238">DNA-binding</keyword>
<keyword evidence="5" id="KW-0233">DNA recombination</keyword>
<dbReference type="PANTHER" id="PTHR33217:SF7">
    <property type="entry name" value="TRANSPOSASE FOR INSERTION SEQUENCE ELEMENT IS1081"/>
    <property type="match status" value="1"/>
</dbReference>
<organism evidence="7 8">
    <name type="scientific">Actinoplanes derwentensis</name>
    <dbReference type="NCBI Taxonomy" id="113562"/>
    <lineage>
        <taxon>Bacteria</taxon>
        <taxon>Bacillati</taxon>
        <taxon>Actinomycetota</taxon>
        <taxon>Actinomycetes</taxon>
        <taxon>Micromonosporales</taxon>
        <taxon>Micromonosporaceae</taxon>
        <taxon>Actinoplanes</taxon>
    </lineage>
</organism>
<protein>
    <submittedName>
        <fullName evidence="7">Transposase (Or an inactivated derivative)</fullName>
    </submittedName>
</protein>
<proteinExistence type="inferred from homology"/>
<dbReference type="Pfam" id="PF00872">
    <property type="entry name" value="Transposase_mut"/>
    <property type="match status" value="1"/>
</dbReference>
<reference evidence="7 8" key="1">
    <citation type="submission" date="2016-10" db="EMBL/GenBank/DDBJ databases">
        <authorList>
            <person name="de Groot N.N."/>
        </authorList>
    </citation>
    <scope>NUCLEOTIDE SEQUENCE [LARGE SCALE GENOMIC DNA]</scope>
    <source>
        <strain evidence="7 8">DSM 43941</strain>
    </source>
</reference>
<dbReference type="AlphaFoldDB" id="A0A1H1XPP3"/>
<feature type="compositionally biased region" description="Low complexity" evidence="6">
    <location>
        <begin position="396"/>
        <end position="418"/>
    </location>
</feature>
<comment type="similarity">
    <text evidence="2">Belongs to the transposase mutator family.</text>
</comment>
<dbReference type="STRING" id="113562.SAMN04489716_2536"/>
<evidence type="ECO:0000256" key="6">
    <source>
        <dbReference type="SAM" id="MobiDB-lite"/>
    </source>
</evidence>
<dbReference type="PANTHER" id="PTHR33217">
    <property type="entry name" value="TRANSPOSASE FOR INSERTION SEQUENCE ELEMENT IS1081"/>
    <property type="match status" value="1"/>
</dbReference>
<dbReference type="NCBIfam" id="NF033543">
    <property type="entry name" value="transpos_IS256"/>
    <property type="match status" value="1"/>
</dbReference>
<dbReference type="EMBL" id="LT629758">
    <property type="protein sequence ID" value="SDT11031.1"/>
    <property type="molecule type" value="Genomic_DNA"/>
</dbReference>
<accession>A0A1H1XPP3</accession>
<keyword evidence="3" id="KW-0815">Transposition</keyword>
<evidence type="ECO:0000256" key="4">
    <source>
        <dbReference type="ARBA" id="ARBA00023125"/>
    </source>
</evidence>
<feature type="compositionally biased region" description="Pro residues" evidence="6">
    <location>
        <begin position="419"/>
        <end position="438"/>
    </location>
</feature>
<dbReference type="GO" id="GO:0003677">
    <property type="term" value="F:DNA binding"/>
    <property type="evidence" value="ECO:0007669"/>
    <property type="project" value="UniProtKB-KW"/>
</dbReference>
<sequence length="500" mass="53926">MAAPHIIDPAGLLGQALTDASPDLMRHLLSTVINSLLSAEADAICGAEYGISSPDRVNSRNGYRHRELDTRTGTIDVAIPKLRSGSYFPEWLLERRKRAEAAMVSVVATCYLLGVSTRRMDKLVQSLGITSLSKSQVSRMAADLDDQVHAFRTRPLHESGPFTFVAADALTMKVREQGRVVNAVVLVATGVNADGHREVLGVKVATSETKQAWNTFFADLVARGLTGTLLVTSDSHAGLVNAIAANLPGASWQRCRTHFAANLMGICPKSAWPAVKTMLHSVYDQPDPDSVHAQFDKLLDSVGRSLPKVAAYLDDARADLLAFTTFPQQIWRQIWSNNPNERLNKEIRRRTDVVGIFPDRDAVTRLVGAVLAEQHDEWTEGRRYFALDVLERARKTPPAATATTTDLPALETAACPTRPATPPSPTPPNAPGATPPCTPTTSRPASGTTEAGPHPGPTTSTTGDPKPATPSPDSPANNPSNQHNSKDQPLHHFQGLDPGR</sequence>
<evidence type="ECO:0000256" key="1">
    <source>
        <dbReference type="ARBA" id="ARBA00002190"/>
    </source>
</evidence>
<feature type="region of interest" description="Disordered" evidence="6">
    <location>
        <begin position="396"/>
        <end position="500"/>
    </location>
</feature>